<keyword evidence="2" id="KW-1185">Reference proteome</keyword>
<organism evidence="1 2">
    <name type="scientific">Agrobacterium phage Atu_ph07</name>
    <dbReference type="NCBI Taxonomy" id="2024264"/>
    <lineage>
        <taxon>Viruses</taxon>
        <taxon>Duplodnaviria</taxon>
        <taxon>Heunggongvirae</taxon>
        <taxon>Uroviricota</taxon>
        <taxon>Caudoviricetes</taxon>
        <taxon>Polybotosvirus</taxon>
        <taxon>Polybotosvirus Atuph07</taxon>
    </lineage>
</organism>
<evidence type="ECO:0000313" key="1">
    <source>
        <dbReference type="EMBL" id="AUZ95060.1"/>
    </source>
</evidence>
<proteinExistence type="predicted"/>
<dbReference type="KEGG" id="vg:40088292"/>
<dbReference type="Proteomes" id="UP000223025">
    <property type="component" value="Segment"/>
</dbReference>
<dbReference type="GeneID" id="40088292"/>
<protein>
    <submittedName>
        <fullName evidence="1">Uncharacterized protein</fullName>
    </submittedName>
</protein>
<reference evidence="1 2" key="1">
    <citation type="submission" date="2017-06" db="EMBL/GenBank/DDBJ databases">
        <authorList>
            <person name="Kim H.J."/>
            <person name="Triplett B.A."/>
        </authorList>
    </citation>
    <scope>NUCLEOTIDE SEQUENCE [LARGE SCALE GENOMIC DNA]</scope>
</reference>
<name>A0A2L0UZX0_9CAUD</name>
<evidence type="ECO:0000313" key="2">
    <source>
        <dbReference type="Proteomes" id="UP000223025"/>
    </source>
</evidence>
<accession>A0A2L0UZX0</accession>
<dbReference type="RefSeq" id="YP_009611954.1">
    <property type="nucleotide sequence ID" value="NC_042013.1"/>
</dbReference>
<dbReference type="EMBL" id="MF403008">
    <property type="protein sequence ID" value="AUZ95060.1"/>
    <property type="molecule type" value="Genomic_DNA"/>
</dbReference>
<sequence>MAAKRFGAISLDVADEWKHLFTAKLDFDTCATISFVNRTDEIRFISMLYTHSPVVADANTNDYFFYDLQLWPDDVFYVPGLAVESTYSIFIKSNLPGVSAMAYGFEDRIV</sequence>